<organism evidence="3 4">
    <name type="scientific">Aphis craccivora</name>
    <name type="common">Cowpea aphid</name>
    <dbReference type="NCBI Taxonomy" id="307492"/>
    <lineage>
        <taxon>Eukaryota</taxon>
        <taxon>Metazoa</taxon>
        <taxon>Ecdysozoa</taxon>
        <taxon>Arthropoda</taxon>
        <taxon>Hexapoda</taxon>
        <taxon>Insecta</taxon>
        <taxon>Pterygota</taxon>
        <taxon>Neoptera</taxon>
        <taxon>Paraneoptera</taxon>
        <taxon>Hemiptera</taxon>
        <taxon>Sternorrhyncha</taxon>
        <taxon>Aphidomorpha</taxon>
        <taxon>Aphidoidea</taxon>
        <taxon>Aphididae</taxon>
        <taxon>Aphidini</taxon>
        <taxon>Aphis</taxon>
        <taxon>Aphis</taxon>
    </lineage>
</organism>
<gene>
    <name evidence="3" type="ORF">FWK35_00038411</name>
</gene>
<feature type="compositionally biased region" description="Polar residues" evidence="1">
    <location>
        <begin position="181"/>
        <end position="195"/>
    </location>
</feature>
<dbReference type="InterPro" id="IPR036361">
    <property type="entry name" value="SAP_dom_sf"/>
</dbReference>
<dbReference type="SUPFAM" id="SSF68906">
    <property type="entry name" value="SAP domain"/>
    <property type="match status" value="1"/>
</dbReference>
<accession>A0A6G0VL15</accession>
<dbReference type="Proteomes" id="UP000478052">
    <property type="component" value="Unassembled WGS sequence"/>
</dbReference>
<dbReference type="EMBL" id="VUJU01016053">
    <property type="protein sequence ID" value="KAF0691078.1"/>
    <property type="molecule type" value="Genomic_DNA"/>
</dbReference>
<evidence type="ECO:0000256" key="1">
    <source>
        <dbReference type="SAM" id="MobiDB-lite"/>
    </source>
</evidence>
<dbReference type="Pfam" id="PF02037">
    <property type="entry name" value="SAP"/>
    <property type="match status" value="1"/>
</dbReference>
<dbReference type="InterPro" id="IPR003034">
    <property type="entry name" value="SAP_dom"/>
</dbReference>
<dbReference type="AlphaFoldDB" id="A0A6G0VL15"/>
<dbReference type="SMART" id="SM00513">
    <property type="entry name" value="SAP"/>
    <property type="match status" value="1"/>
</dbReference>
<reference evidence="3 4" key="1">
    <citation type="submission" date="2019-08" db="EMBL/GenBank/DDBJ databases">
        <title>Whole genome of Aphis craccivora.</title>
        <authorList>
            <person name="Voronova N.V."/>
            <person name="Shulinski R.S."/>
            <person name="Bandarenka Y.V."/>
            <person name="Zhorov D.G."/>
            <person name="Warner D."/>
        </authorList>
    </citation>
    <scope>NUCLEOTIDE SEQUENCE [LARGE SCALE GENOMIC DNA]</scope>
    <source>
        <strain evidence="3">180601</strain>
        <tissue evidence="3">Whole Body</tissue>
    </source>
</reference>
<evidence type="ECO:0000259" key="2">
    <source>
        <dbReference type="PROSITE" id="PS50800"/>
    </source>
</evidence>
<feature type="region of interest" description="Disordered" evidence="1">
    <location>
        <begin position="45"/>
        <end position="99"/>
    </location>
</feature>
<protein>
    <submittedName>
        <fullName evidence="3">SAP domain-containing protein</fullName>
    </submittedName>
</protein>
<name>A0A6G0VL15_APHCR</name>
<keyword evidence="4" id="KW-1185">Reference proteome</keyword>
<dbReference type="PROSITE" id="PS50800">
    <property type="entry name" value="SAP"/>
    <property type="match status" value="1"/>
</dbReference>
<feature type="domain" description="SAP" evidence="2">
    <location>
        <begin position="6"/>
        <end position="40"/>
    </location>
</feature>
<proteinExistence type="predicted"/>
<evidence type="ECO:0000313" key="4">
    <source>
        <dbReference type="Proteomes" id="UP000478052"/>
    </source>
</evidence>
<sequence length="310" mass="34725">MTGKYMSELTAAELRYECRQRGLPDGGAKDALEIRLQDHFTSLGLQANSARFQPVDTNRRTGTDTDENPEPNTGLTEADTDARTPNTVPTDVHRGTPPHNAQHAIDQIQAGRDIISEVRNAAESTPQRVSLDARLTMLEEYMARFAEDQRRIAETMRRLELGMSRPTTETQADTPAPGRPQRTTLSGQHRSTPEDLQTDNVHYHTHTDISGITDYGARGPAPRETPSAGNHRAHRTVHFDNTSHTSRTAATPHSCVPQQSLITYDEIRTVRYSLPEYHGTTPEDPVRFIHRAEATLYNTQIERTGWTNII</sequence>
<feature type="region of interest" description="Disordered" evidence="1">
    <location>
        <begin position="161"/>
        <end position="195"/>
    </location>
</feature>
<evidence type="ECO:0000313" key="3">
    <source>
        <dbReference type="EMBL" id="KAF0691078.1"/>
    </source>
</evidence>
<comment type="caution">
    <text evidence="3">The sequence shown here is derived from an EMBL/GenBank/DDBJ whole genome shotgun (WGS) entry which is preliminary data.</text>
</comment>
<feature type="non-terminal residue" evidence="3">
    <location>
        <position position="310"/>
    </location>
</feature>
<dbReference type="OrthoDB" id="10549766at2759"/>
<dbReference type="Gene3D" id="1.10.720.30">
    <property type="entry name" value="SAP domain"/>
    <property type="match status" value="1"/>
</dbReference>